<dbReference type="PATRIC" id="fig|188932.3.peg.3316"/>
<proteinExistence type="predicted"/>
<dbReference type="Proteomes" id="UP000071561">
    <property type="component" value="Chromosome"/>
</dbReference>
<dbReference type="EMBL" id="CP014504">
    <property type="protein sequence ID" value="AMQ00054.1"/>
    <property type="molecule type" value="Genomic_DNA"/>
</dbReference>
<dbReference type="KEGG" id="pcm:AY601_3183"/>
<dbReference type="AlphaFoldDB" id="A0A127VFF9"/>
<sequence length="602" mass="67786">MNHTFHIPVLGLGYSIDTPLKVAKYGISSVLSIVDDELTERMRKFHSEANKLDYVLIKKEEQDGRARRVTAYLDLIGKLVDQQFEALRAEPFDEGATIHTYFELLPENSVLKGEYLEMLQLEEGPVKASLQDNLRQQMKAGNIDVNIMSKVDKANYTVNQESLGNDYTDALAAMRGFGNSSLSSAVVISAGLNPRLYTYMENCTDFYPDANGKAKKKIILKVSDFRSALIQAKMLAKKGLWVTEFRVESGLNCGGHAFATEGLLLGPILQEFKQKRNELREELSGIYQAALLTKGISLVETPALKFTAQGGIGTAGENEFLLNYYQLDATGWGSPFLLVPEATNVDAQTLEALANAAQDDFYVSNSSPLGVLFNNFKNSTIEEQRLQRIEKGRPGSPCTKKFLSTNTEFTELPICTASREYQRLKIKQLEATEPDPALFAEKFEAITEKICLCEGLCASSYLKNDLLKPRENKAVSICPGPNLAYFSKQYTLKEMIGHIYGRETITFKFNRPNLFINELHLYVDYLKKDLTAQLHDLNAKKTKYFEKFRAELFKGIDYYRELIPELKLQTDIATQELHQQLQKAEEKLKLITQVLDPVSVQG</sequence>
<evidence type="ECO:0000313" key="1">
    <source>
        <dbReference type="EMBL" id="AMQ00054.1"/>
    </source>
</evidence>
<name>A0A127VFF9_9SPHI</name>
<dbReference type="OrthoDB" id="9811599at2"/>
<reference evidence="1 2" key="1">
    <citation type="submission" date="2016-03" db="EMBL/GenBank/DDBJ databases">
        <title>Complete genome sequence of Pedobacter cryoconitis PAMC 27485.</title>
        <authorList>
            <person name="Lee J."/>
            <person name="Kim O.-S."/>
        </authorList>
    </citation>
    <scope>NUCLEOTIDE SEQUENCE [LARGE SCALE GENOMIC DNA]</scope>
    <source>
        <strain evidence="1 2">PAMC 27485</strain>
    </source>
</reference>
<protein>
    <submittedName>
        <fullName evidence="1">Uncharacterized protein</fullName>
    </submittedName>
</protein>
<accession>A0A127VFF9</accession>
<gene>
    <name evidence="1" type="ORF">AY601_3183</name>
</gene>
<evidence type="ECO:0000313" key="2">
    <source>
        <dbReference type="Proteomes" id="UP000071561"/>
    </source>
</evidence>
<keyword evidence="2" id="KW-1185">Reference proteome</keyword>
<dbReference type="RefSeq" id="WP_068402743.1">
    <property type="nucleotide sequence ID" value="NZ_CP014504.1"/>
</dbReference>
<organism evidence="1 2">
    <name type="scientific">Pedobacter cryoconitis</name>
    <dbReference type="NCBI Taxonomy" id="188932"/>
    <lineage>
        <taxon>Bacteria</taxon>
        <taxon>Pseudomonadati</taxon>
        <taxon>Bacteroidota</taxon>
        <taxon>Sphingobacteriia</taxon>
        <taxon>Sphingobacteriales</taxon>
        <taxon>Sphingobacteriaceae</taxon>
        <taxon>Pedobacter</taxon>
    </lineage>
</organism>